<dbReference type="PANTHER" id="PTHR36107">
    <property type="entry name" value="SMALL, ACID-SOLUBLE SPORE PROTEIN A"/>
    <property type="match status" value="1"/>
</dbReference>
<proteinExistence type="predicted"/>
<dbReference type="EMBL" id="JAHLQK010000006">
    <property type="protein sequence ID" value="MBU5677968.1"/>
    <property type="molecule type" value="Genomic_DNA"/>
</dbReference>
<evidence type="ECO:0000313" key="2">
    <source>
        <dbReference type="Proteomes" id="UP000779508"/>
    </source>
</evidence>
<dbReference type="Proteomes" id="UP000779508">
    <property type="component" value="Unassembled WGS sequence"/>
</dbReference>
<name>A0ABS6G8P8_9FIRM</name>
<dbReference type="PANTHER" id="PTHR36107:SF1">
    <property type="entry name" value="SMALL, ACID-SOLUBLE SPORE PROTEIN A"/>
    <property type="match status" value="1"/>
</dbReference>
<dbReference type="InterPro" id="IPR050847">
    <property type="entry name" value="SASP_DNA-binding"/>
</dbReference>
<gene>
    <name evidence="1" type="ORF">KQI88_16235</name>
</gene>
<dbReference type="InterPro" id="IPR001448">
    <property type="entry name" value="SASP_alpha/beta-type"/>
</dbReference>
<keyword evidence="2" id="KW-1185">Reference proteome</keyword>
<organism evidence="1 2">
    <name type="scientific">Alkaliphilus flagellatus</name>
    <dbReference type="NCBI Taxonomy" id="2841507"/>
    <lineage>
        <taxon>Bacteria</taxon>
        <taxon>Bacillati</taxon>
        <taxon>Bacillota</taxon>
        <taxon>Clostridia</taxon>
        <taxon>Peptostreptococcales</taxon>
        <taxon>Natronincolaceae</taxon>
        <taxon>Alkaliphilus</taxon>
    </lineage>
</organism>
<sequence>MSRRGPLDPNAAKALNKMRLEIADELGVTDNITEDKNDSLVYEQVKIGGKIGGNMTRRLVEMGQNQLINKK</sequence>
<dbReference type="RefSeq" id="WP_216419118.1">
    <property type="nucleotide sequence ID" value="NZ_JAHLQK010000006.1"/>
</dbReference>
<evidence type="ECO:0000313" key="1">
    <source>
        <dbReference type="EMBL" id="MBU5677968.1"/>
    </source>
</evidence>
<protein>
    <submittedName>
        <fullName evidence="1">Alpha/beta-type small acid-soluble spore protein</fullName>
    </submittedName>
</protein>
<accession>A0ABS6G8P8</accession>
<reference evidence="1 2" key="1">
    <citation type="submission" date="2021-06" db="EMBL/GenBank/DDBJ databases">
        <authorList>
            <person name="Sun Q."/>
            <person name="Li D."/>
        </authorList>
    </citation>
    <scope>NUCLEOTIDE SEQUENCE [LARGE SCALE GENOMIC DNA]</scope>
    <source>
        <strain evidence="1 2">MSJ-5</strain>
    </source>
</reference>
<dbReference type="Pfam" id="PF00269">
    <property type="entry name" value="SASP"/>
    <property type="match status" value="1"/>
</dbReference>
<comment type="caution">
    <text evidence="1">The sequence shown here is derived from an EMBL/GenBank/DDBJ whole genome shotgun (WGS) entry which is preliminary data.</text>
</comment>